<dbReference type="GO" id="GO:0005524">
    <property type="term" value="F:ATP binding"/>
    <property type="evidence" value="ECO:0007669"/>
    <property type="project" value="UniProtKB-KW"/>
</dbReference>
<protein>
    <recommendedName>
        <fullName evidence="7">PI3K/PI4K catalytic domain-containing protein</fullName>
    </recommendedName>
</protein>
<keyword evidence="5" id="KW-0067">ATP-binding</keyword>
<feature type="signal peptide" evidence="6">
    <location>
        <begin position="1"/>
        <end position="21"/>
    </location>
</feature>
<evidence type="ECO:0000313" key="10">
    <source>
        <dbReference type="Proteomes" id="UP000039324"/>
    </source>
</evidence>
<reference evidence="8 10" key="1">
    <citation type="submission" date="2015-02" db="EMBL/GenBank/DDBJ databases">
        <authorList>
            <person name="Chooi Y.-H."/>
        </authorList>
    </citation>
    <scope>NUCLEOTIDE SEQUENCE [LARGE SCALE GENOMIC DNA]</scope>
    <source>
        <strain evidence="8">E3</strain>
    </source>
</reference>
<feature type="chain" id="PRO_5033223400" description="PI3K/PI4K catalytic domain-containing protein" evidence="6">
    <location>
        <begin position="22"/>
        <end position="388"/>
    </location>
</feature>
<evidence type="ECO:0000313" key="8">
    <source>
        <dbReference type="EMBL" id="CEO99284.1"/>
    </source>
</evidence>
<dbReference type="STRING" id="37360.A0A0G4IVX9"/>
<evidence type="ECO:0000256" key="6">
    <source>
        <dbReference type="SAM" id="SignalP"/>
    </source>
</evidence>
<organism evidence="8 10">
    <name type="scientific">Plasmodiophora brassicae</name>
    <name type="common">Clubroot disease agent</name>
    <dbReference type="NCBI Taxonomy" id="37360"/>
    <lineage>
        <taxon>Eukaryota</taxon>
        <taxon>Sar</taxon>
        <taxon>Rhizaria</taxon>
        <taxon>Endomyxa</taxon>
        <taxon>Phytomyxea</taxon>
        <taxon>Plasmodiophorida</taxon>
        <taxon>Plasmodiophoridae</taxon>
        <taxon>Plasmodiophora</taxon>
    </lineage>
</organism>
<sequence length="388" mass="42713">MTWHCWTALAVLVVFAAGVGGMKGRKRPPALLTVQTPTGVPQSQLLRAVTFESQRSDDRVTEIEHRSRTSPVSPSCYNHTFVASPLPGTRSSTAYILAHADDIERRPAFVLKKAGAEYNDLKRGIRAGDTVLKEKLAYDLDKDHWAGVPETTLCTVHVVVDECSCPTPIFGSVQKFVTAASPFASPLLSFHYKVESVHRIGLLDIRLMNLDRHPGNLLASADGALTPIDHGFVLPVWYQLADVELCWTSWPQAQVPFSTATRTYMTSLRPMDDVTDMAVQGLAFDSIITYLLGSTLIQTVLNAGDAIVLQDLGEYLRRPDPDTHSQLEVAIADAAGNMADADDTFRSCTTIDDATCRQQLDLLLSNFRDRVIVDFQMAGAEPEFVRVH</sequence>
<comment type="similarity">
    <text evidence="1">Belongs to the PI3/PI4-kinase family. Type II PI4K subfamily.</text>
</comment>
<dbReference type="PANTHER" id="PTHR45800:SF11">
    <property type="entry name" value="PHOSPHATIDYLINOSITOL 3-KINASE-RELATED PROTEIN KINASE"/>
    <property type="match status" value="1"/>
</dbReference>
<evidence type="ECO:0000256" key="1">
    <source>
        <dbReference type="ARBA" id="ARBA00008941"/>
    </source>
</evidence>
<dbReference type="Proteomes" id="UP000039324">
    <property type="component" value="Unassembled WGS sequence"/>
</dbReference>
<name>A0A0G4IVX9_PLABS</name>
<keyword evidence="10" id="KW-1185">Reference proteome</keyword>
<keyword evidence="6" id="KW-0732">Signal</keyword>
<accession>A0A0G4IVX9</accession>
<dbReference type="GO" id="GO:0016301">
    <property type="term" value="F:kinase activity"/>
    <property type="evidence" value="ECO:0007669"/>
    <property type="project" value="UniProtKB-KW"/>
</dbReference>
<gene>
    <name evidence="8" type="ORF">PBRA_001190</name>
    <name evidence="9" type="ORF">PLBR_LOCUS4515</name>
</gene>
<keyword evidence="3" id="KW-0547">Nucleotide-binding</keyword>
<geneLocation type="mitochondrion" evidence="9"/>
<proteinExistence type="inferred from homology"/>
<dbReference type="InterPro" id="IPR000403">
    <property type="entry name" value="PI3/4_kinase_cat_dom"/>
</dbReference>
<reference evidence="9 11" key="2">
    <citation type="submission" date="2018-03" db="EMBL/GenBank/DDBJ databases">
        <authorList>
            <person name="Fogelqvist J."/>
        </authorList>
    </citation>
    <scope>NUCLEOTIDE SEQUENCE [LARGE SCALE GENOMIC DNA]</scope>
</reference>
<dbReference type="PANTHER" id="PTHR45800">
    <property type="entry name" value="PHOSPHATIDYLINOSITOL 4-KINASE GAMMA"/>
    <property type="match status" value="1"/>
</dbReference>
<keyword evidence="9" id="KW-0496">Mitochondrion</keyword>
<evidence type="ECO:0000259" key="7">
    <source>
        <dbReference type="Pfam" id="PF00454"/>
    </source>
</evidence>
<dbReference type="InterPro" id="IPR044571">
    <property type="entry name" value="P4KG1-8"/>
</dbReference>
<dbReference type="OrthoDB" id="5839at2759"/>
<dbReference type="AlphaFoldDB" id="A0A0G4IVX9"/>
<evidence type="ECO:0000313" key="9">
    <source>
        <dbReference type="EMBL" id="SPQ97300.1"/>
    </source>
</evidence>
<dbReference type="Pfam" id="PF00454">
    <property type="entry name" value="PI3_PI4_kinase"/>
    <property type="match status" value="1"/>
</dbReference>
<evidence type="ECO:0000313" key="11">
    <source>
        <dbReference type="Proteomes" id="UP000290189"/>
    </source>
</evidence>
<dbReference type="Proteomes" id="UP000290189">
    <property type="component" value="Unassembled WGS sequence"/>
</dbReference>
<evidence type="ECO:0000256" key="4">
    <source>
        <dbReference type="ARBA" id="ARBA00022777"/>
    </source>
</evidence>
<keyword evidence="4" id="KW-0418">Kinase</keyword>
<feature type="domain" description="PI3K/PI4K catalytic" evidence="7">
    <location>
        <begin position="122"/>
        <end position="276"/>
    </location>
</feature>
<dbReference type="EMBL" id="CDSF01000090">
    <property type="protein sequence ID" value="CEO99284.1"/>
    <property type="molecule type" value="Genomic_DNA"/>
</dbReference>
<keyword evidence="2" id="KW-0808">Transferase</keyword>
<evidence type="ECO:0000256" key="5">
    <source>
        <dbReference type="ARBA" id="ARBA00022840"/>
    </source>
</evidence>
<dbReference type="EMBL" id="OVEO01000007">
    <property type="protein sequence ID" value="SPQ97300.1"/>
    <property type="molecule type" value="Genomic_DNA"/>
</dbReference>
<evidence type="ECO:0000256" key="2">
    <source>
        <dbReference type="ARBA" id="ARBA00022679"/>
    </source>
</evidence>
<evidence type="ECO:0000256" key="3">
    <source>
        <dbReference type="ARBA" id="ARBA00022741"/>
    </source>
</evidence>